<proteinExistence type="predicted"/>
<dbReference type="EMBL" id="WSEK01000005">
    <property type="protein sequence ID" value="MVQ51287.1"/>
    <property type="molecule type" value="Genomic_DNA"/>
</dbReference>
<name>A0A6L6XX60_9ACTN</name>
<accession>A0A6L6XX60</accession>
<dbReference type="Pfam" id="PF25209">
    <property type="entry name" value="Phage_capsid_4"/>
    <property type="match status" value="1"/>
</dbReference>
<comment type="caution">
    <text evidence="1">The sequence shown here is derived from an EMBL/GenBank/DDBJ whole genome shotgun (WGS) entry which is preliminary data.</text>
</comment>
<evidence type="ECO:0008006" key="3">
    <source>
        <dbReference type="Google" id="ProtNLM"/>
    </source>
</evidence>
<protein>
    <recommendedName>
        <fullName evidence="3">Bacteriophage Mu GpT domain-containing protein</fullName>
    </recommendedName>
</protein>
<organism evidence="1 2">
    <name type="scientific">Nocardioides agri</name>
    <dbReference type="NCBI Taxonomy" id="2682843"/>
    <lineage>
        <taxon>Bacteria</taxon>
        <taxon>Bacillati</taxon>
        <taxon>Actinomycetota</taxon>
        <taxon>Actinomycetes</taxon>
        <taxon>Propionibacteriales</taxon>
        <taxon>Nocardioidaceae</taxon>
        <taxon>Nocardioides</taxon>
    </lineage>
</organism>
<gene>
    <name evidence="1" type="ORF">GON03_19065</name>
</gene>
<sequence>MSEFLDLLETVKAEDVSIERMFNAREDGRGVRSMRRDDPRYVRSFSEAAKLVAAVVEGRTPMYRLQEAMSTSDFPLLFGDIIDRSMLGKYREWPTIWAQLARRGTVRDFRKKRMFTMDGAEGVLSPVGPGAEYPEAALTEGKYDYAVSKFGRRVPFLWEVFVNDDLDALRETPSRLAKAARMSEERFATELYVDSTGPDAAFYTGSRRITTGGVGLDVGKLSTALSALWAQTDTDGNPIFTGQVRLVVPPALAVAAQNIMNATEIRVATGGGGTAAADQITARNWIGGQVAEVVVNPWLPIIDVSANKNTTWYLFADPGVGRPAMEVGFLAGHEAPELFLKTPNAVRVGGGTVGAEEGSFETDGIDYKVRHVFGGALLEPKAALAYIGA</sequence>
<keyword evidence="2" id="KW-1185">Reference proteome</keyword>
<dbReference type="RefSeq" id="WP_157346068.1">
    <property type="nucleotide sequence ID" value="NZ_WSEK01000005.1"/>
</dbReference>
<evidence type="ECO:0000313" key="2">
    <source>
        <dbReference type="Proteomes" id="UP000473525"/>
    </source>
</evidence>
<evidence type="ECO:0000313" key="1">
    <source>
        <dbReference type="EMBL" id="MVQ51287.1"/>
    </source>
</evidence>
<dbReference type="AlphaFoldDB" id="A0A6L6XX60"/>
<dbReference type="Proteomes" id="UP000473525">
    <property type="component" value="Unassembled WGS sequence"/>
</dbReference>
<reference evidence="1 2" key="1">
    <citation type="submission" date="2019-12" db="EMBL/GenBank/DDBJ databases">
        <authorList>
            <person name="Huq M.A."/>
        </authorList>
    </citation>
    <scope>NUCLEOTIDE SEQUENCE [LARGE SCALE GENOMIC DNA]</scope>
    <source>
        <strain evidence="1 2">MAH-18</strain>
    </source>
</reference>